<accession>A0ABY6U3K7</accession>
<dbReference type="PANTHER" id="PTHR24201:SF2">
    <property type="entry name" value="ANKYRIN REPEAT DOMAIN-CONTAINING PROTEIN 42"/>
    <property type="match status" value="1"/>
</dbReference>
<comment type="caution">
    <text evidence="4">The sequence shown here is derived from an EMBL/GenBank/DDBJ whole genome shotgun (WGS) entry which is preliminary data.</text>
</comment>
<evidence type="ECO:0000256" key="3">
    <source>
        <dbReference type="PROSITE-ProRule" id="PRU00023"/>
    </source>
</evidence>
<protein>
    <recommendedName>
        <fullName evidence="6">F-box domain-containing protein</fullName>
    </recommendedName>
</protein>
<dbReference type="PROSITE" id="PS50297">
    <property type="entry name" value="ANK_REP_REGION"/>
    <property type="match status" value="1"/>
</dbReference>
<dbReference type="Gene3D" id="1.25.40.20">
    <property type="entry name" value="Ankyrin repeat-containing domain"/>
    <property type="match status" value="1"/>
</dbReference>
<dbReference type="EMBL" id="CABFNS010000731">
    <property type="protein sequence ID" value="VUC25186.1"/>
    <property type="molecule type" value="Genomic_DNA"/>
</dbReference>
<dbReference type="Proteomes" id="UP000766486">
    <property type="component" value="Unassembled WGS sequence"/>
</dbReference>
<keyword evidence="1" id="KW-0677">Repeat</keyword>
<sequence>MPSTHLLDLPLEVLKAILAESILSLCWHFDKRSSRFFHDPNCEDIFRLRLVCRAFNHVFRDALIQTRLLNHLAPLGENPPYNRIQPLAFWQTRTEDRGQKLWHSYIVHMVQKGVNPSVRYLPNAPEISWCAEVREISQLICDRVPHSDLPDTIEALCWLGFGGELGGLGHLWYIDSPAAQLPVELQGEYKRNINLLSAAAYLNHLPLARELLAEGVDPTLNDFIFPAPIEAAARGGNIEMLQLFQEALPELEQEDPLEQGNNSEEALVDESGYEYLQFMPSPVLLLPDPEEVDPKPTLHSTMGSVPCTGKADPRAVAGAAAAGDLQVLEMALYPPSRRDNNSANYFGQPHGNVNPNSPPGRALKSIMVHSKTWEVYSRLASFFHDFYSSQPAEAAFHLQMFVELGNYEIVRNLLERGVARHGSNRRYPSPIHAAARHGREDMVDLLIEHGADINKQGPVLLGLTLHQAVESRSIKIVKKLLHLGAACELKTLHQALFYGDSERAGLVLARYPLKDLLYEHLGQAEKEHYTFVRDLLHKRVRGLRDLNWGTDLTPIRRSGMVELVSNHLRKSRKWWFFSHR</sequence>
<name>A0ABY6U3K7_BIOOC</name>
<evidence type="ECO:0000256" key="1">
    <source>
        <dbReference type="ARBA" id="ARBA00022737"/>
    </source>
</evidence>
<reference evidence="4 5" key="1">
    <citation type="submission" date="2019-06" db="EMBL/GenBank/DDBJ databases">
        <authorList>
            <person name="Broberg M."/>
        </authorList>
    </citation>
    <scope>NUCLEOTIDE SEQUENCE [LARGE SCALE GENOMIC DNA]</scope>
</reference>
<feature type="repeat" description="ANK" evidence="3">
    <location>
        <begin position="426"/>
        <end position="458"/>
    </location>
</feature>
<evidence type="ECO:0008006" key="6">
    <source>
        <dbReference type="Google" id="ProtNLM"/>
    </source>
</evidence>
<evidence type="ECO:0000256" key="2">
    <source>
        <dbReference type="ARBA" id="ARBA00023043"/>
    </source>
</evidence>
<dbReference type="InterPro" id="IPR036770">
    <property type="entry name" value="Ankyrin_rpt-contain_sf"/>
</dbReference>
<dbReference type="SUPFAM" id="SSF48403">
    <property type="entry name" value="Ankyrin repeat"/>
    <property type="match status" value="1"/>
</dbReference>
<dbReference type="SMART" id="SM00248">
    <property type="entry name" value="ANK"/>
    <property type="match status" value="4"/>
</dbReference>
<evidence type="ECO:0000313" key="4">
    <source>
        <dbReference type="EMBL" id="VUC25186.1"/>
    </source>
</evidence>
<keyword evidence="2 3" id="KW-0040">ANK repeat</keyword>
<proteinExistence type="predicted"/>
<dbReference type="InterPro" id="IPR050776">
    <property type="entry name" value="Ank_Repeat/CDKN_Inhibitor"/>
</dbReference>
<dbReference type="InterPro" id="IPR002110">
    <property type="entry name" value="Ankyrin_rpt"/>
</dbReference>
<gene>
    <name evidence="4" type="ORF">CLO192961_LOCUS158665</name>
</gene>
<evidence type="ECO:0000313" key="5">
    <source>
        <dbReference type="Proteomes" id="UP000766486"/>
    </source>
</evidence>
<keyword evidence="5" id="KW-1185">Reference proteome</keyword>
<dbReference type="PANTHER" id="PTHR24201">
    <property type="entry name" value="ANK_REP_REGION DOMAIN-CONTAINING PROTEIN"/>
    <property type="match status" value="1"/>
</dbReference>
<dbReference type="Pfam" id="PF12796">
    <property type="entry name" value="Ank_2"/>
    <property type="match status" value="1"/>
</dbReference>
<organism evidence="4 5">
    <name type="scientific">Bionectria ochroleuca</name>
    <name type="common">Gliocladium roseum</name>
    <dbReference type="NCBI Taxonomy" id="29856"/>
    <lineage>
        <taxon>Eukaryota</taxon>
        <taxon>Fungi</taxon>
        <taxon>Dikarya</taxon>
        <taxon>Ascomycota</taxon>
        <taxon>Pezizomycotina</taxon>
        <taxon>Sordariomycetes</taxon>
        <taxon>Hypocreomycetidae</taxon>
        <taxon>Hypocreales</taxon>
        <taxon>Bionectriaceae</taxon>
        <taxon>Clonostachys</taxon>
    </lineage>
</organism>
<dbReference type="PROSITE" id="PS50088">
    <property type="entry name" value="ANK_REPEAT"/>
    <property type="match status" value="1"/>
</dbReference>